<sequence>MLIRELNKGYKVTITHEGESFTLSLALIQGRQGTRLAIDAPRSFEVGKSLLDDSFGNR</sequence>
<evidence type="ECO:0000313" key="1">
    <source>
        <dbReference type="EMBL" id="GAH42473.1"/>
    </source>
</evidence>
<reference evidence="1" key="1">
    <citation type="journal article" date="2014" name="Front. Microbiol.">
        <title>High frequency of phylogenetically diverse reductive dehalogenase-homologous genes in deep subseafloor sedimentary metagenomes.</title>
        <authorList>
            <person name="Kawai M."/>
            <person name="Futagami T."/>
            <person name="Toyoda A."/>
            <person name="Takaki Y."/>
            <person name="Nishi S."/>
            <person name="Hori S."/>
            <person name="Arai W."/>
            <person name="Tsubouchi T."/>
            <person name="Morono Y."/>
            <person name="Uchiyama I."/>
            <person name="Ito T."/>
            <person name="Fujiyama A."/>
            <person name="Inagaki F."/>
            <person name="Takami H."/>
        </authorList>
    </citation>
    <scope>NUCLEOTIDE SEQUENCE</scope>
    <source>
        <strain evidence="1">Expedition CK06-06</strain>
    </source>
</reference>
<dbReference type="AlphaFoldDB" id="X1HB04"/>
<dbReference type="EMBL" id="BARU01005868">
    <property type="protein sequence ID" value="GAH42473.1"/>
    <property type="molecule type" value="Genomic_DNA"/>
</dbReference>
<proteinExistence type="predicted"/>
<evidence type="ECO:0008006" key="2">
    <source>
        <dbReference type="Google" id="ProtNLM"/>
    </source>
</evidence>
<gene>
    <name evidence="1" type="ORF">S03H2_11502</name>
</gene>
<organism evidence="1">
    <name type="scientific">marine sediment metagenome</name>
    <dbReference type="NCBI Taxonomy" id="412755"/>
    <lineage>
        <taxon>unclassified sequences</taxon>
        <taxon>metagenomes</taxon>
        <taxon>ecological metagenomes</taxon>
    </lineage>
</organism>
<name>X1HB04_9ZZZZ</name>
<comment type="caution">
    <text evidence="1">The sequence shown here is derived from an EMBL/GenBank/DDBJ whole genome shotgun (WGS) entry which is preliminary data.</text>
</comment>
<protein>
    <recommendedName>
        <fullName evidence="2">Carbon storage regulator</fullName>
    </recommendedName>
</protein>
<accession>X1HB04</accession>